<accession>A0A182E2N6</accession>
<dbReference type="Gene3D" id="2.170.220.10">
    <property type="match status" value="1"/>
</dbReference>
<keyword evidence="11" id="KW-0238">DNA-binding</keyword>
<dbReference type="CDD" id="cd02440">
    <property type="entry name" value="AdoMet_MTases"/>
    <property type="match status" value="1"/>
</dbReference>
<reference evidence="19 20" key="2">
    <citation type="submission" date="2018-08" db="EMBL/GenBank/DDBJ databases">
        <authorList>
            <person name="Laetsch R D."/>
            <person name="Stevens L."/>
            <person name="Kumar S."/>
            <person name="Blaxter L. M."/>
        </authorList>
    </citation>
    <scope>NUCLEOTIDE SEQUENCE [LARGE SCALE GENOMIC DNA]</scope>
</reference>
<dbReference type="Pfam" id="PF02735">
    <property type="entry name" value="Ku"/>
    <property type="match status" value="1"/>
</dbReference>
<protein>
    <recommendedName>
        <fullName evidence="16">Methionine--tRNA ligase, mitochondrial</fullName>
        <ecNumber evidence="3">6.1.1.10</ecNumber>
    </recommendedName>
    <alternativeName>
        <fullName evidence="17">Mitochondrial methionyl-tRNA synthetase</fullName>
    </alternativeName>
</protein>
<proteinExistence type="inferred from homology"/>
<keyword evidence="7" id="KW-0378">Hydrolase</keyword>
<dbReference type="InterPro" id="IPR016194">
    <property type="entry name" value="SPOC-like_C_dom_sf"/>
</dbReference>
<dbReference type="InterPro" id="IPR033911">
    <property type="entry name" value="MetRS_core"/>
</dbReference>
<organism evidence="21">
    <name type="scientific">Onchocerca ochengi</name>
    <name type="common">Filarial nematode worm</name>
    <dbReference type="NCBI Taxonomy" id="42157"/>
    <lineage>
        <taxon>Eukaryota</taxon>
        <taxon>Metazoa</taxon>
        <taxon>Ecdysozoa</taxon>
        <taxon>Nematoda</taxon>
        <taxon>Chromadorea</taxon>
        <taxon>Rhabditida</taxon>
        <taxon>Spirurina</taxon>
        <taxon>Spiruromorpha</taxon>
        <taxon>Filarioidea</taxon>
        <taxon>Onchocercidae</taxon>
        <taxon>Onchocerca</taxon>
    </lineage>
</organism>
<dbReference type="GO" id="GO:0043564">
    <property type="term" value="C:Ku70:Ku80 complex"/>
    <property type="evidence" value="ECO:0007669"/>
    <property type="project" value="InterPro"/>
</dbReference>
<keyword evidence="5" id="KW-0547">Nucleotide-binding</keyword>
<dbReference type="GO" id="GO:0003684">
    <property type="term" value="F:damaged DNA binding"/>
    <property type="evidence" value="ECO:0007669"/>
    <property type="project" value="InterPro"/>
</dbReference>
<dbReference type="GO" id="GO:0004825">
    <property type="term" value="F:methionine-tRNA ligase activity"/>
    <property type="evidence" value="ECO:0007669"/>
    <property type="project" value="UniProtKB-EC"/>
</dbReference>
<dbReference type="GO" id="GO:0004386">
    <property type="term" value="F:helicase activity"/>
    <property type="evidence" value="ECO:0007669"/>
    <property type="project" value="UniProtKB-KW"/>
</dbReference>
<dbReference type="Pfam" id="PF09334">
    <property type="entry name" value="tRNA-synt_1g"/>
    <property type="match status" value="1"/>
</dbReference>
<dbReference type="SMART" id="SM00559">
    <property type="entry name" value="Ku78"/>
    <property type="match status" value="1"/>
</dbReference>
<evidence type="ECO:0000313" key="20">
    <source>
        <dbReference type="Proteomes" id="UP000271087"/>
    </source>
</evidence>
<reference evidence="21" key="1">
    <citation type="submission" date="2016-06" db="UniProtKB">
        <authorList>
            <consortium name="WormBaseParasite"/>
        </authorList>
    </citation>
    <scope>IDENTIFICATION</scope>
</reference>
<dbReference type="EMBL" id="UYRW01000335">
    <property type="protein sequence ID" value="VDK65866.1"/>
    <property type="molecule type" value="Genomic_DNA"/>
</dbReference>
<dbReference type="InterPro" id="IPR029063">
    <property type="entry name" value="SAM-dependent_MTases_sf"/>
</dbReference>
<keyword evidence="15" id="KW-0539">Nucleus</keyword>
<dbReference type="PANTHER" id="PTHR43326">
    <property type="entry name" value="METHIONYL-TRNA SYNTHETASE"/>
    <property type="match status" value="1"/>
</dbReference>
<dbReference type="InterPro" id="IPR014729">
    <property type="entry name" value="Rossmann-like_a/b/a_fold"/>
</dbReference>
<dbReference type="Pfam" id="PF08241">
    <property type="entry name" value="Methyltransf_11"/>
    <property type="match status" value="1"/>
</dbReference>
<dbReference type="GO" id="GO:0016787">
    <property type="term" value="F:hydrolase activity"/>
    <property type="evidence" value="ECO:0007669"/>
    <property type="project" value="UniProtKB-KW"/>
</dbReference>
<sequence length="1350" mass="154132">MPSIARIIRLFRHKLTTPNDAADGMYMSGLLAWKSPFLMKTVVETLNISPDDDVLELGIGFGDGVLYSYKHVREGKGTIYSVDRWTSLFGAVQGRFPKKALEDKRIVSDAKLLPFNNEFFDKIFHVHSSYFWASDLPATLTEIIRVLKPGGIFLSGMHLKKLELLEKGKLIRRQQYDPSRYIFELEPAGFTDVRMEYIKGTTNKEYQLILAKKPLEIKELRDPDEVAAYLENKLMKEYVIECGIDQAPHIGHLYTALLADALNRWKLLKDGNIDSDNLLFTSGTDEHGLKIQRSATAAGYDPQSYCDNISGKFKDLFHVFGIHPNDFIRTTEVRHKEVVNHVWKELNKRGQIQLGKYEGWYSTIDECFYASDEVETLSGQTSTISKITGSVVEWVQEENYIFPLSKYLGTVRNWLNNCDVIRPKIYFPEALQHASIEGNLSLSRDRKRVTWGIAVPNDESQTIYVWFDALMNYLTVSGIFSNKKRTNWPPTFIWPAILLALDLPLPKRIFVHSHWLVNGTKMSKSVGNVVDPFSVSKSLSEEGLRYFLLRQGTPQNDANFIMSKAVDVINTDLVNNVGNLLQRSLIEKLNPSQTYPTFYPDSFHNSLLELGEPLVKSVSCLAELYEEQFDELMIYKALEMLMEVMRQANGFFQFYEPWKELDNRKMSSLLYVCYEVLRICGILLQPVVPHYADHLLNRLGIKKNERGLDNVKFTIDSKYSGKPLGEYNGPIMDRIITMSDEDRPAKRNKKISSHECTIILIDVGANMNRKESTTTDMQLAKNVVEWIITRKIFTESADEFTLVLFGSDVTQNPITNDENIFFCEEEMQRAKIDWLRFIDKEIKPSKLTNGDFLAALITALDYMRNHLENYPKNNITARNILLITNLVGSDENLDEECIRAVINGMKGLEINFNVIGPSVGKLIEAKEEIILSEESVITKGKKLPHAMRSFKLEPAERMLTEILKQTDGVIYSFAEALPVLQRFVPRKVSLRGQKFYLELGTDLKLPLQMYKKIQLTDFKLGGEKCASTSGVQLKRKTVYEKDVRDEEVQDGIAVMDADRNNNLSQRCGPKMFEKATVKGYKFGTTIVPYNEEDQKEYGWKQESRCLKLIQFTKRSQIMEHYLMDGGTCYFIPPALDKNVCIAISALVNAMIIEDSVALTRYVYNAASQPRIMGLFPRKSKKGVDMFVGIHLPFYEDFRGLDFPSLVGSASEPKHDHLNAMHAFVKAMDLTKAHFNSERGQFEESLRPRDVPNPKLQNVCKAMKYRALHPNTPLPAFEDNLLGDLLEPNALLLNRASESLDYLKTNIRMLESPSKKQPTKEVKEEILPTLSADNSMLPEGGKFIKIDEVNI</sequence>
<evidence type="ECO:0000256" key="13">
    <source>
        <dbReference type="ARBA" id="ARBA00023172"/>
    </source>
</evidence>
<dbReference type="GO" id="GO:0006431">
    <property type="term" value="P:methionyl-tRNA aminoacylation"/>
    <property type="evidence" value="ECO:0007669"/>
    <property type="project" value="InterPro"/>
</dbReference>
<dbReference type="SUPFAM" id="SSF53335">
    <property type="entry name" value="S-adenosyl-L-methionine-dependent methyltransferases"/>
    <property type="match status" value="1"/>
</dbReference>
<evidence type="ECO:0000256" key="12">
    <source>
        <dbReference type="ARBA" id="ARBA00023146"/>
    </source>
</evidence>
<evidence type="ECO:0000313" key="19">
    <source>
        <dbReference type="EMBL" id="VDK65866.1"/>
    </source>
</evidence>
<dbReference type="PANTHER" id="PTHR43326:SF1">
    <property type="entry name" value="METHIONINE--TRNA LIGASE, MITOCHONDRIAL"/>
    <property type="match status" value="1"/>
</dbReference>
<evidence type="ECO:0000256" key="11">
    <source>
        <dbReference type="ARBA" id="ARBA00023125"/>
    </source>
</evidence>
<dbReference type="Gene3D" id="3.40.50.620">
    <property type="entry name" value="HUPs"/>
    <property type="match status" value="1"/>
</dbReference>
<dbReference type="SUPFAM" id="SSF100939">
    <property type="entry name" value="SPOC domain-like"/>
    <property type="match status" value="1"/>
</dbReference>
<evidence type="ECO:0000256" key="1">
    <source>
        <dbReference type="ARBA" id="ARBA00004123"/>
    </source>
</evidence>
<evidence type="ECO:0000256" key="8">
    <source>
        <dbReference type="ARBA" id="ARBA00022806"/>
    </source>
</evidence>
<evidence type="ECO:0000256" key="15">
    <source>
        <dbReference type="ARBA" id="ARBA00023242"/>
    </source>
</evidence>
<dbReference type="CDD" id="cd00873">
    <property type="entry name" value="KU80"/>
    <property type="match status" value="1"/>
</dbReference>
<comment type="similarity">
    <text evidence="2">Belongs to the ku80 family.</text>
</comment>
<evidence type="ECO:0000256" key="4">
    <source>
        <dbReference type="ARBA" id="ARBA00022598"/>
    </source>
</evidence>
<evidence type="ECO:0000256" key="7">
    <source>
        <dbReference type="ARBA" id="ARBA00022801"/>
    </source>
</evidence>
<keyword evidence="12" id="KW-0030">Aminoacyl-tRNA synthetase</keyword>
<dbReference type="SUPFAM" id="SSF52374">
    <property type="entry name" value="Nucleotidylyl transferase"/>
    <property type="match status" value="1"/>
</dbReference>
<dbReference type="InterPro" id="IPR013216">
    <property type="entry name" value="Methyltransf_11"/>
</dbReference>
<dbReference type="GO" id="GO:0006310">
    <property type="term" value="P:DNA recombination"/>
    <property type="evidence" value="ECO:0007669"/>
    <property type="project" value="UniProtKB-KW"/>
</dbReference>
<keyword evidence="4" id="KW-0436">Ligase</keyword>
<dbReference type="GO" id="GO:0008757">
    <property type="term" value="F:S-adenosylmethionine-dependent methyltransferase activity"/>
    <property type="evidence" value="ECO:0007669"/>
    <property type="project" value="InterPro"/>
</dbReference>
<feature type="domain" description="Ku" evidence="18">
    <location>
        <begin position="1069"/>
        <end position="1208"/>
    </location>
</feature>
<comment type="subcellular location">
    <subcellularLocation>
        <location evidence="1">Nucleus</location>
    </subcellularLocation>
</comment>
<dbReference type="GO" id="GO:0042162">
    <property type="term" value="F:telomeric DNA binding"/>
    <property type="evidence" value="ECO:0007669"/>
    <property type="project" value="InterPro"/>
</dbReference>
<evidence type="ECO:0000256" key="14">
    <source>
        <dbReference type="ARBA" id="ARBA00023204"/>
    </source>
</evidence>
<dbReference type="InterPro" id="IPR005161">
    <property type="entry name" value="Ku_N"/>
</dbReference>
<dbReference type="InterPro" id="IPR036465">
    <property type="entry name" value="vWFA_dom_sf"/>
</dbReference>
<keyword evidence="9" id="KW-0067">ATP-binding</keyword>
<dbReference type="InterPro" id="IPR015413">
    <property type="entry name" value="Methionyl/Leucyl_tRNA_Synth"/>
</dbReference>
<keyword evidence="8" id="KW-0347">Helicase</keyword>
<dbReference type="GO" id="GO:0000723">
    <property type="term" value="P:telomere maintenance"/>
    <property type="evidence" value="ECO:0007669"/>
    <property type="project" value="InterPro"/>
</dbReference>
<dbReference type="InterPro" id="IPR023457">
    <property type="entry name" value="Met-tRNA_synth_2"/>
</dbReference>
<dbReference type="InterPro" id="IPR024193">
    <property type="entry name" value="Ku80"/>
</dbReference>
<evidence type="ECO:0000256" key="5">
    <source>
        <dbReference type="ARBA" id="ARBA00022741"/>
    </source>
</evidence>
<dbReference type="Pfam" id="PF03731">
    <property type="entry name" value="Ku_N"/>
    <property type="match status" value="1"/>
</dbReference>
<gene>
    <name evidence="19" type="ORF">NOO_LOCUS2237</name>
</gene>
<dbReference type="InterPro" id="IPR006164">
    <property type="entry name" value="DNA_bd_Ku70/Ku80"/>
</dbReference>
<dbReference type="PRINTS" id="PR01041">
    <property type="entry name" value="TRNASYNTHMET"/>
</dbReference>
<dbReference type="OrthoDB" id="5844513at2759"/>
<dbReference type="SUPFAM" id="SSF47323">
    <property type="entry name" value="Anticodon-binding domain of a subclass of class I aminoacyl-tRNA synthetases"/>
    <property type="match status" value="1"/>
</dbReference>
<dbReference type="STRING" id="42157.A0A182E2N6"/>
<dbReference type="Gene3D" id="2.40.290.10">
    <property type="match status" value="1"/>
</dbReference>
<evidence type="ECO:0000256" key="10">
    <source>
        <dbReference type="ARBA" id="ARBA00022917"/>
    </source>
</evidence>
<dbReference type="WBParaSite" id="nOo.2.0.1.t02237-RA">
    <property type="protein sequence ID" value="nOo.2.0.1.t02237-RA"/>
    <property type="gene ID" value="nOo.2.0.1.g02237"/>
</dbReference>
<dbReference type="InterPro" id="IPR009080">
    <property type="entry name" value="tRNAsynth_Ia_anticodon-bd"/>
</dbReference>
<dbReference type="EC" id="6.1.1.10" evidence="3"/>
<evidence type="ECO:0000256" key="9">
    <source>
        <dbReference type="ARBA" id="ARBA00022840"/>
    </source>
</evidence>
<dbReference type="Gene3D" id="1.10.1600.10">
    <property type="match status" value="1"/>
</dbReference>
<keyword evidence="14" id="KW-0234">DNA repair</keyword>
<keyword evidence="13" id="KW-0233">DNA recombination</keyword>
<evidence type="ECO:0000256" key="6">
    <source>
        <dbReference type="ARBA" id="ARBA00022763"/>
    </source>
</evidence>
<dbReference type="SUPFAM" id="SSF53300">
    <property type="entry name" value="vWA-like"/>
    <property type="match status" value="1"/>
</dbReference>
<evidence type="ECO:0000256" key="16">
    <source>
        <dbReference type="ARBA" id="ARBA00026124"/>
    </source>
</evidence>
<dbReference type="GO" id="GO:0005524">
    <property type="term" value="F:ATP binding"/>
    <property type="evidence" value="ECO:0007669"/>
    <property type="project" value="UniProtKB-KW"/>
</dbReference>
<dbReference type="Proteomes" id="UP000271087">
    <property type="component" value="Unassembled WGS sequence"/>
</dbReference>
<keyword evidence="6" id="KW-0227">DNA damage</keyword>
<evidence type="ECO:0000313" key="21">
    <source>
        <dbReference type="WBParaSite" id="nOo.2.0.1.t02237-RA"/>
    </source>
</evidence>
<keyword evidence="20" id="KW-1185">Reference proteome</keyword>
<name>A0A182E2N6_ONCOC</name>
<evidence type="ECO:0000259" key="18">
    <source>
        <dbReference type="SMART" id="SM00559"/>
    </source>
</evidence>
<dbReference type="Gene3D" id="1.10.730.10">
    <property type="entry name" value="Isoleucyl-tRNA Synthetase, Domain 1"/>
    <property type="match status" value="1"/>
</dbReference>
<evidence type="ECO:0000256" key="3">
    <source>
        <dbReference type="ARBA" id="ARBA00012838"/>
    </source>
</evidence>
<evidence type="ECO:0000256" key="2">
    <source>
        <dbReference type="ARBA" id="ARBA00007726"/>
    </source>
</evidence>
<keyword evidence="10" id="KW-0648">Protein biosynthesis</keyword>
<evidence type="ECO:0000256" key="17">
    <source>
        <dbReference type="ARBA" id="ARBA00030331"/>
    </source>
</evidence>
<dbReference type="Gene3D" id="3.40.50.150">
    <property type="entry name" value="Vaccinia Virus protein VP39"/>
    <property type="match status" value="1"/>
</dbReference>
<dbReference type="Gene3D" id="3.40.50.410">
    <property type="entry name" value="von Willebrand factor, type A domain"/>
    <property type="match status" value="1"/>
</dbReference>
<dbReference type="GO" id="GO:0006303">
    <property type="term" value="P:double-strand break repair via nonhomologous end joining"/>
    <property type="evidence" value="ECO:0007669"/>
    <property type="project" value="InterPro"/>
</dbReference>